<dbReference type="RefSeq" id="WP_243647866.1">
    <property type="nucleotide sequence ID" value="NZ_SLYB01000001.1"/>
</dbReference>
<evidence type="ECO:0000313" key="2">
    <source>
        <dbReference type="EMBL" id="TCP97775.1"/>
    </source>
</evidence>
<keyword evidence="1" id="KW-1133">Transmembrane helix</keyword>
<dbReference type="SUPFAM" id="SSF55961">
    <property type="entry name" value="Bet v1-like"/>
    <property type="match status" value="1"/>
</dbReference>
<comment type="caution">
    <text evidence="2">The sequence shown here is derived from an EMBL/GenBank/DDBJ whole genome shotgun (WGS) entry which is preliminary data.</text>
</comment>
<dbReference type="Proteomes" id="UP000295763">
    <property type="component" value="Unassembled WGS sequence"/>
</dbReference>
<name>A0A4R2T6M7_9PAST</name>
<evidence type="ECO:0000256" key="1">
    <source>
        <dbReference type="SAM" id="Phobius"/>
    </source>
</evidence>
<accession>A0A4R2T6M7</accession>
<dbReference type="EMBL" id="SLYB01000001">
    <property type="protein sequence ID" value="TCP97775.1"/>
    <property type="molecule type" value="Genomic_DNA"/>
</dbReference>
<sequence length="166" mass="19522">MMKIVAYFLSILGIIGLAIYLIGLALPETLMVSRKTVYQANIETVYNTITNNQDWAYRTSLDNLEILSQNGGDEVWRETTNNVQILFKTKEKRPFEFYAFEMSHRYFQGEWSATLTQLGTEQTVFEATESIRFNNPFMRAVGYFFMDLDKMMQIYENELRTKLEKE</sequence>
<keyword evidence="1" id="KW-0472">Membrane</keyword>
<organism evidence="2 3">
    <name type="scientific">Cricetibacter osteomyelitidis</name>
    <dbReference type="NCBI Taxonomy" id="1521931"/>
    <lineage>
        <taxon>Bacteria</taxon>
        <taxon>Pseudomonadati</taxon>
        <taxon>Pseudomonadota</taxon>
        <taxon>Gammaproteobacteria</taxon>
        <taxon>Pasteurellales</taxon>
        <taxon>Pasteurellaceae</taxon>
        <taxon>Cricetibacter</taxon>
    </lineage>
</organism>
<reference evidence="2 3" key="1">
    <citation type="submission" date="2019-03" db="EMBL/GenBank/DDBJ databases">
        <title>Genomic Encyclopedia of Type Strains, Phase IV (KMG-IV): sequencing the most valuable type-strain genomes for metagenomic binning, comparative biology and taxonomic classification.</title>
        <authorList>
            <person name="Goeker M."/>
        </authorList>
    </citation>
    <scope>NUCLEOTIDE SEQUENCE [LARGE SCALE GENOMIC DNA]</scope>
    <source>
        <strain evidence="2 3">DSM 28404</strain>
    </source>
</reference>
<keyword evidence="3" id="KW-1185">Reference proteome</keyword>
<dbReference type="AlphaFoldDB" id="A0A4R2T6M7"/>
<feature type="transmembrane region" description="Helical" evidence="1">
    <location>
        <begin position="6"/>
        <end position="26"/>
    </location>
</feature>
<proteinExistence type="predicted"/>
<evidence type="ECO:0000313" key="3">
    <source>
        <dbReference type="Proteomes" id="UP000295763"/>
    </source>
</evidence>
<protein>
    <recommendedName>
        <fullName evidence="4">Polyketide cyclase/dehydrase/lipid transport protein</fullName>
    </recommendedName>
</protein>
<evidence type="ECO:0008006" key="4">
    <source>
        <dbReference type="Google" id="ProtNLM"/>
    </source>
</evidence>
<keyword evidence="1" id="KW-0812">Transmembrane</keyword>
<gene>
    <name evidence="2" type="ORF">EDC44_101159</name>
</gene>